<dbReference type="Proteomes" id="UP000238701">
    <property type="component" value="Unassembled WGS sequence"/>
</dbReference>
<evidence type="ECO:0000313" key="2">
    <source>
        <dbReference type="Proteomes" id="UP000238701"/>
    </source>
</evidence>
<dbReference type="AlphaFoldDB" id="A0A2U3L7N2"/>
<name>A0A2U3L7N2_9BACT</name>
<sequence>MGIAFKTDEAIEVKGSKVKQDGADLILAREMVKGGETLTFRFPNGKPAW</sequence>
<dbReference type="EMBL" id="OMOD01000177">
    <property type="protein sequence ID" value="SPF47896.1"/>
    <property type="molecule type" value="Genomic_DNA"/>
</dbReference>
<gene>
    <name evidence="1" type="ORF">SBA1_80016</name>
</gene>
<accession>A0A2U3L7N2</accession>
<proteinExistence type="predicted"/>
<organism evidence="1 2">
    <name type="scientific">Candidatus Sulfotelmatobacter kueseliae</name>
    <dbReference type="NCBI Taxonomy" id="2042962"/>
    <lineage>
        <taxon>Bacteria</taxon>
        <taxon>Pseudomonadati</taxon>
        <taxon>Acidobacteriota</taxon>
        <taxon>Terriglobia</taxon>
        <taxon>Terriglobales</taxon>
        <taxon>Candidatus Korobacteraceae</taxon>
        <taxon>Candidatus Sulfotelmatobacter</taxon>
    </lineage>
</organism>
<reference evidence="2" key="1">
    <citation type="submission" date="2018-02" db="EMBL/GenBank/DDBJ databases">
        <authorList>
            <person name="Hausmann B."/>
        </authorList>
    </citation>
    <scope>NUCLEOTIDE SEQUENCE [LARGE SCALE GENOMIC DNA]</scope>
    <source>
        <strain evidence="2">Peat soil MAG SbA1</strain>
    </source>
</reference>
<evidence type="ECO:0000313" key="1">
    <source>
        <dbReference type="EMBL" id="SPF47896.1"/>
    </source>
</evidence>
<protein>
    <submittedName>
        <fullName evidence="1">Uncharacterized protein</fullName>
    </submittedName>
</protein>